<dbReference type="PANTHER" id="PTHR43579:SF1">
    <property type="entry name" value="NEUTRAL METALLOPROTEINASE"/>
    <property type="match status" value="1"/>
</dbReference>
<reference evidence="12 13" key="1">
    <citation type="submission" date="2019-07" db="EMBL/GenBank/DDBJ databases">
        <title>Pseudomonas mangiferae sp. nov., isolated from bark of mango tree in Thailand.</title>
        <authorList>
            <person name="Srisuk N."/>
            <person name="Anurat P."/>
        </authorList>
    </citation>
    <scope>NUCLEOTIDE SEQUENCE [LARGE SCALE GENOMIC DNA]</scope>
    <source>
        <strain evidence="12 13">DMKU_BBB3-04</strain>
    </source>
</reference>
<evidence type="ECO:0000256" key="3">
    <source>
        <dbReference type="ARBA" id="ARBA00022723"/>
    </source>
</evidence>
<keyword evidence="4 8" id="KW-0378">Hydrolase</keyword>
<dbReference type="InterPro" id="IPR023612">
    <property type="entry name" value="Peptidase_M4"/>
</dbReference>
<evidence type="ECO:0000256" key="1">
    <source>
        <dbReference type="ARBA" id="ARBA00009388"/>
    </source>
</evidence>
<evidence type="ECO:0000259" key="10">
    <source>
        <dbReference type="Pfam" id="PF02868"/>
    </source>
</evidence>
<dbReference type="Gene3D" id="3.10.170.10">
    <property type="match status" value="1"/>
</dbReference>
<dbReference type="SUPFAM" id="SSF55486">
    <property type="entry name" value="Metalloproteases ('zincins'), catalytic domain"/>
    <property type="match status" value="1"/>
</dbReference>
<dbReference type="PANTHER" id="PTHR43579">
    <property type="match status" value="1"/>
</dbReference>
<comment type="similarity">
    <text evidence="1 8">Belongs to the peptidase M4 family.</text>
</comment>
<proteinExistence type="inferred from homology"/>
<evidence type="ECO:0000256" key="5">
    <source>
        <dbReference type="ARBA" id="ARBA00022833"/>
    </source>
</evidence>
<dbReference type="CDD" id="cd09597">
    <property type="entry name" value="M4_TLP"/>
    <property type="match status" value="1"/>
</dbReference>
<dbReference type="Proteomes" id="UP000315235">
    <property type="component" value="Unassembled WGS sequence"/>
</dbReference>
<evidence type="ECO:0000256" key="8">
    <source>
        <dbReference type="RuleBase" id="RU366073"/>
    </source>
</evidence>
<evidence type="ECO:0000259" key="9">
    <source>
        <dbReference type="Pfam" id="PF01447"/>
    </source>
</evidence>
<dbReference type="RefSeq" id="WP_143488473.1">
    <property type="nucleotide sequence ID" value="NZ_VJOY01000007.1"/>
</dbReference>
<evidence type="ECO:0000313" key="12">
    <source>
        <dbReference type="EMBL" id="TRX74648.1"/>
    </source>
</evidence>
<dbReference type="AlphaFoldDB" id="A0A553GYR2"/>
<dbReference type="InterPro" id="IPR032475">
    <property type="entry name" value="Protealysin_N_PP"/>
</dbReference>
<dbReference type="GO" id="GO:0005576">
    <property type="term" value="C:extracellular region"/>
    <property type="evidence" value="ECO:0007669"/>
    <property type="project" value="UniProtKB-SubCell"/>
</dbReference>
<comment type="caution">
    <text evidence="12">The sequence shown here is derived from an EMBL/GenBank/DDBJ whole genome shotgun (WGS) entry which is preliminary data.</text>
</comment>
<dbReference type="InterPro" id="IPR027268">
    <property type="entry name" value="Peptidase_M4/M1_CTD_sf"/>
</dbReference>
<dbReference type="OrthoDB" id="5378341at2"/>
<sequence length="348" mass="37937">MTTYRARRSGVLPPYLLDHLSRHGDDHLRHCASNTLSLDHRRDLLGHDPGTRPAIAAGQPGSAERHIYDAGGRTELPGTLVRTEGQSQRGDLAVDDAYDHLGATYAFFWEVFGRHSIDGAGLPLVGSVHYGEHYENAFWDGAQMVFGDGDGKLFNRFTIALDVVGHELSHGVIEQEAGLVYQNQAGALNESLSDVFGTLVKQYHTRQRADQADWIIGAGLFTDAVKAVGLRSMKAPGSAYDDPQLGKDPQPGHMRDFVETRQDNGGVHINSGIPNRAFYLLASDLGGFAWEKAGRIWYETLCDKRLANDADFAAFAALTGDVAGRLYGTEGAEFRALKSAWKSVGVEP</sequence>
<keyword evidence="8" id="KW-0964">Secreted</keyword>
<feature type="active site" evidence="7">
    <location>
        <position position="167"/>
    </location>
</feature>
<gene>
    <name evidence="12" type="ORF">FM069_11615</name>
</gene>
<organism evidence="12 13">
    <name type="scientific">Pseudomonas mangiferae</name>
    <dbReference type="NCBI Taxonomy" id="2593654"/>
    <lineage>
        <taxon>Bacteria</taxon>
        <taxon>Pseudomonadati</taxon>
        <taxon>Pseudomonadota</taxon>
        <taxon>Gammaproteobacteria</taxon>
        <taxon>Pseudomonadales</taxon>
        <taxon>Pseudomonadaceae</taxon>
        <taxon>Pseudomonas</taxon>
    </lineage>
</organism>
<dbReference type="Pfam" id="PF02868">
    <property type="entry name" value="Peptidase_M4_C"/>
    <property type="match status" value="1"/>
</dbReference>
<dbReference type="GO" id="GO:0004222">
    <property type="term" value="F:metalloendopeptidase activity"/>
    <property type="evidence" value="ECO:0007669"/>
    <property type="project" value="UniProtKB-UniRule"/>
</dbReference>
<comment type="cofactor">
    <cofactor evidence="8">
        <name>Zn(2+)</name>
        <dbReference type="ChEBI" id="CHEBI:29105"/>
    </cofactor>
</comment>
<comment type="function">
    <text evidence="8">Extracellular zinc metalloprotease.</text>
</comment>
<name>A0A553GYR2_9PSED</name>
<evidence type="ECO:0000256" key="7">
    <source>
        <dbReference type="PIRSR" id="PIRSR623612-1"/>
    </source>
</evidence>
<evidence type="ECO:0000256" key="2">
    <source>
        <dbReference type="ARBA" id="ARBA00022670"/>
    </source>
</evidence>
<feature type="domain" description="Peptidase M4 C-terminal" evidence="10">
    <location>
        <begin position="177"/>
        <end position="346"/>
    </location>
</feature>
<dbReference type="InterPro" id="IPR001570">
    <property type="entry name" value="Peptidase_M4_C_domain"/>
</dbReference>
<keyword evidence="3" id="KW-0479">Metal-binding</keyword>
<accession>A0A553GYR2</accession>
<dbReference type="GO" id="GO:0046872">
    <property type="term" value="F:metal ion binding"/>
    <property type="evidence" value="ECO:0007669"/>
    <property type="project" value="UniProtKB-UniRule"/>
</dbReference>
<evidence type="ECO:0000256" key="6">
    <source>
        <dbReference type="ARBA" id="ARBA00023049"/>
    </source>
</evidence>
<evidence type="ECO:0000313" key="13">
    <source>
        <dbReference type="Proteomes" id="UP000315235"/>
    </source>
</evidence>
<keyword evidence="5 8" id="KW-0862">Zinc</keyword>
<keyword evidence="6 8" id="KW-0482">Metalloprotease</keyword>
<feature type="domain" description="Peptidase M4" evidence="9">
    <location>
        <begin position="67"/>
        <end position="174"/>
    </location>
</feature>
<dbReference type="GO" id="GO:0006508">
    <property type="term" value="P:proteolysis"/>
    <property type="evidence" value="ECO:0007669"/>
    <property type="project" value="UniProtKB-KW"/>
</dbReference>
<dbReference type="InterPro" id="IPR052759">
    <property type="entry name" value="Metalloprotease_M4"/>
</dbReference>
<feature type="active site" description="Proton donor" evidence="7">
    <location>
        <position position="268"/>
    </location>
</feature>
<dbReference type="Pfam" id="PF01447">
    <property type="entry name" value="Peptidase_M4"/>
    <property type="match status" value="1"/>
</dbReference>
<dbReference type="EC" id="3.4.24.-" evidence="8"/>
<comment type="subcellular location">
    <subcellularLocation>
        <location evidence="8">Secreted</location>
    </subcellularLocation>
</comment>
<dbReference type="InterPro" id="IPR013856">
    <property type="entry name" value="Peptidase_M4_domain"/>
</dbReference>
<dbReference type="EMBL" id="VJOY01000007">
    <property type="protein sequence ID" value="TRX74648.1"/>
    <property type="molecule type" value="Genomic_DNA"/>
</dbReference>
<evidence type="ECO:0000256" key="4">
    <source>
        <dbReference type="ARBA" id="ARBA00022801"/>
    </source>
</evidence>
<dbReference type="PRINTS" id="PR00730">
    <property type="entry name" value="THERMOLYSIN"/>
</dbReference>
<dbReference type="Gene3D" id="1.10.390.10">
    <property type="entry name" value="Neutral Protease Domain 2"/>
    <property type="match status" value="1"/>
</dbReference>
<evidence type="ECO:0000259" key="11">
    <source>
        <dbReference type="Pfam" id="PF16485"/>
    </source>
</evidence>
<feature type="domain" description="Protealysin N-terminal propeptide" evidence="11">
    <location>
        <begin position="11"/>
        <end position="37"/>
    </location>
</feature>
<keyword evidence="2 8" id="KW-0645">Protease</keyword>
<keyword evidence="13" id="KW-1185">Reference proteome</keyword>
<protein>
    <recommendedName>
        <fullName evidence="8">Neutral metalloproteinase</fullName>
        <ecNumber evidence="8">3.4.24.-</ecNumber>
    </recommendedName>
</protein>
<dbReference type="Pfam" id="PF16485">
    <property type="entry name" value="PLN_propep"/>
    <property type="match status" value="1"/>
</dbReference>